<evidence type="ECO:0000313" key="2">
    <source>
        <dbReference type="EMBL" id="KAI0501756.1"/>
    </source>
</evidence>
<dbReference type="AlphaFoldDB" id="A0A8T3AYV5"/>
<dbReference type="Proteomes" id="UP000829196">
    <property type="component" value="Unassembled WGS sequence"/>
</dbReference>
<protein>
    <submittedName>
        <fullName evidence="2">Uncharacterized protein</fullName>
    </submittedName>
</protein>
<feature type="compositionally biased region" description="Gly residues" evidence="1">
    <location>
        <begin position="59"/>
        <end position="68"/>
    </location>
</feature>
<accession>A0A8T3AYV5</accession>
<feature type="region of interest" description="Disordered" evidence="1">
    <location>
        <begin position="1"/>
        <end position="23"/>
    </location>
</feature>
<comment type="caution">
    <text evidence="2">The sequence shown here is derived from an EMBL/GenBank/DDBJ whole genome shotgun (WGS) entry which is preliminary data.</text>
</comment>
<reference evidence="2" key="1">
    <citation type="journal article" date="2022" name="Front. Genet.">
        <title>Chromosome-Scale Assembly of the Dendrobium nobile Genome Provides Insights Into the Molecular Mechanism of the Biosynthesis of the Medicinal Active Ingredient of Dendrobium.</title>
        <authorList>
            <person name="Xu Q."/>
            <person name="Niu S.-C."/>
            <person name="Li K.-L."/>
            <person name="Zheng P.-J."/>
            <person name="Zhang X.-J."/>
            <person name="Jia Y."/>
            <person name="Liu Y."/>
            <person name="Niu Y.-X."/>
            <person name="Yu L.-H."/>
            <person name="Chen D.-F."/>
            <person name="Zhang G.-Q."/>
        </authorList>
    </citation>
    <scope>NUCLEOTIDE SEQUENCE</scope>
    <source>
        <tissue evidence="2">Leaf</tissue>
    </source>
</reference>
<evidence type="ECO:0000313" key="3">
    <source>
        <dbReference type="Proteomes" id="UP000829196"/>
    </source>
</evidence>
<proteinExistence type="predicted"/>
<organism evidence="2 3">
    <name type="scientific">Dendrobium nobile</name>
    <name type="common">Orchid</name>
    <dbReference type="NCBI Taxonomy" id="94219"/>
    <lineage>
        <taxon>Eukaryota</taxon>
        <taxon>Viridiplantae</taxon>
        <taxon>Streptophyta</taxon>
        <taxon>Embryophyta</taxon>
        <taxon>Tracheophyta</taxon>
        <taxon>Spermatophyta</taxon>
        <taxon>Magnoliopsida</taxon>
        <taxon>Liliopsida</taxon>
        <taxon>Asparagales</taxon>
        <taxon>Orchidaceae</taxon>
        <taxon>Epidendroideae</taxon>
        <taxon>Malaxideae</taxon>
        <taxon>Dendrobiinae</taxon>
        <taxon>Dendrobium</taxon>
    </lineage>
</organism>
<gene>
    <name evidence="2" type="ORF">KFK09_016701</name>
</gene>
<dbReference type="SMR" id="A0A8T3AYV5"/>
<feature type="region of interest" description="Disordered" evidence="1">
    <location>
        <begin position="38"/>
        <end position="68"/>
    </location>
</feature>
<sequence>MVQLLDRIRRQGPHAGSSCGINQSPILDRVLDGWQRSAGRSEFTEDPEADWTSLDAGLGPAGSGVTGG</sequence>
<evidence type="ECO:0000256" key="1">
    <source>
        <dbReference type="SAM" id="MobiDB-lite"/>
    </source>
</evidence>
<keyword evidence="3" id="KW-1185">Reference proteome</keyword>
<dbReference type="EMBL" id="JAGYWB010000012">
    <property type="protein sequence ID" value="KAI0501756.1"/>
    <property type="molecule type" value="Genomic_DNA"/>
</dbReference>
<name>A0A8T3AYV5_DENNO</name>